<dbReference type="SUPFAM" id="SSF48452">
    <property type="entry name" value="TPR-like"/>
    <property type="match status" value="1"/>
</dbReference>
<dbReference type="OrthoDB" id="264998at2"/>
<keyword evidence="5" id="KW-0677">Repeat</keyword>
<keyword evidence="4" id="KW-0493">Microtubule</keyword>
<evidence type="ECO:0000256" key="7">
    <source>
        <dbReference type="ARBA" id="ARBA00023054"/>
    </source>
</evidence>
<dbReference type="Proteomes" id="UP000237819">
    <property type="component" value="Unassembled WGS sequence"/>
</dbReference>
<evidence type="ECO:0000256" key="3">
    <source>
        <dbReference type="ARBA" id="ARBA00022490"/>
    </source>
</evidence>
<keyword evidence="8" id="KW-0505">Motor protein</keyword>
<dbReference type="GO" id="GO:0005874">
    <property type="term" value="C:microtubule"/>
    <property type="evidence" value="ECO:0007669"/>
    <property type="project" value="UniProtKB-KW"/>
</dbReference>
<evidence type="ECO:0000259" key="12">
    <source>
        <dbReference type="Pfam" id="PF25000"/>
    </source>
</evidence>
<evidence type="ECO:0000256" key="10">
    <source>
        <dbReference type="PROSITE-ProRule" id="PRU00339"/>
    </source>
</evidence>
<feature type="repeat" description="TPR" evidence="10">
    <location>
        <begin position="700"/>
        <end position="733"/>
    </location>
</feature>
<evidence type="ECO:0000313" key="13">
    <source>
        <dbReference type="EMBL" id="PQO46967.1"/>
    </source>
</evidence>
<sequence>MPGEQQRKIFISGTSHDLQSYRAAVVQWALAKGHLPVEQSYFEVQPDYLTIVQMLRDKLSPCDAVIHLAGFWYGGEPTNRPDGEHRRSYTQLEYELGRELKRQSFRFIARENYQPDRPLEGQGAELADLQIQHRQRLTLGSEPWSAHSRTTGNELYYEFSTPEELVALLDKLTIHDTTSKPINLPYQSLGSLFKGRDEFLAQLRRVLINKPTHIAAVTGRHAIHGLGGVGKTRAAVEYAWQHKHEYNALLFIKAESAADLERNLAGLCGALVLNLPERDSRELETQIAAAVRWLREHAGWLLIVDNVDTEEAQAAVEQRLAAISTGHVVITSRLTHWEGAVEPLDLDVLPHDAAASFLLERTAGRRQPQPSDPDDAEALANDLDSLALALEQAGAYIVRTGISLAGYRKKWAEQDHRVLEWFNENLMKYPRSVATTWETSLAELSEDARTLLNILSWLAPDPIPRFLLEQLEEIEDAPELDLDASLGDLTTYSLARWQDERTGIEIHRLVQEITRWRLDAEKEPSFLAALRMVNAAIIGNPQDVRTWPIYRVLQPHAAGVTDFAQPFHNPEPTSRILNDLGVYLHTRAEHHSAEPLFRRAQEIDEASYGPDHPEVATDLNNLAELLRATNRLNEAEPLYRRALKINEASYGLDHPKVAIRLNNLAGLLQATNRLSEAEPLYRRALKIDEASYGPDHPEVATDLNNLAELLRATNRLSEAEPLYRRALEIDEASYGPDHPDVATDLNNLAELLQETNRLNEAEPLYRRSLEIDEASYGLDHPAVARDLNNLAGLLRATNRLNEAEPLYRRALKIDEASYGPDHPTMAIRLNNLAGLLRATNRLTEAEPLYRRALQIYEASYGPDHPTVATGLNNLASLLQATNRLSEAEPLYRRALEINEACYGPDHPELATNLNNLAGLLQDTNRLSEAEPLYLRALAILCRFTHETGHRHPNLLVTLENCWSLWEQIQLPMYERREKLVAVGFDPDWLKSP</sequence>
<dbReference type="SMART" id="SM00028">
    <property type="entry name" value="TPR"/>
    <property type="match status" value="9"/>
</dbReference>
<evidence type="ECO:0000256" key="5">
    <source>
        <dbReference type="ARBA" id="ARBA00022737"/>
    </source>
</evidence>
<keyword evidence="6 10" id="KW-0802">TPR repeat</keyword>
<dbReference type="InterPro" id="IPR056681">
    <property type="entry name" value="DUF7779"/>
</dbReference>
<dbReference type="InterPro" id="IPR025139">
    <property type="entry name" value="DUF4062"/>
</dbReference>
<dbReference type="PRINTS" id="PR00381">
    <property type="entry name" value="KINESINLIGHT"/>
</dbReference>
<feature type="domain" description="DUF4062" evidence="11">
    <location>
        <begin position="8"/>
        <end position="95"/>
    </location>
</feature>
<evidence type="ECO:0000313" key="14">
    <source>
        <dbReference type="Proteomes" id="UP000237819"/>
    </source>
</evidence>
<dbReference type="Pfam" id="PF13374">
    <property type="entry name" value="TPR_10"/>
    <property type="match status" value="1"/>
</dbReference>
<gene>
    <name evidence="13" type="ORF">C5Y93_05570</name>
</gene>
<dbReference type="Gene3D" id="3.40.50.300">
    <property type="entry name" value="P-loop containing nucleotide triphosphate hydrolases"/>
    <property type="match status" value="1"/>
</dbReference>
<name>A0A2S8GRA7_9BACT</name>
<dbReference type="Pfam" id="PF13424">
    <property type="entry name" value="TPR_12"/>
    <property type="match status" value="4"/>
</dbReference>
<dbReference type="NCBIfam" id="NF040586">
    <property type="entry name" value="FxSxx_TPR"/>
    <property type="match status" value="1"/>
</dbReference>
<keyword evidence="9" id="KW-0206">Cytoskeleton</keyword>
<dbReference type="RefSeq" id="WP_105334417.1">
    <property type="nucleotide sequence ID" value="NZ_PUHZ01000006.1"/>
</dbReference>
<feature type="domain" description="DUF7779" evidence="12">
    <location>
        <begin position="440"/>
        <end position="522"/>
    </location>
</feature>
<comment type="caution">
    <text evidence="13">The sequence shown here is derived from an EMBL/GenBank/DDBJ whole genome shotgun (WGS) entry which is preliminary data.</text>
</comment>
<dbReference type="Pfam" id="PF25000">
    <property type="entry name" value="DUF7779"/>
    <property type="match status" value="1"/>
</dbReference>
<comment type="subcellular location">
    <subcellularLocation>
        <location evidence="1">Cytoplasm</location>
        <location evidence="1">Cytoskeleton</location>
    </subcellularLocation>
</comment>
<evidence type="ECO:0000256" key="4">
    <source>
        <dbReference type="ARBA" id="ARBA00022701"/>
    </source>
</evidence>
<dbReference type="InterPro" id="IPR011990">
    <property type="entry name" value="TPR-like_helical_dom_sf"/>
</dbReference>
<dbReference type="GO" id="GO:0005737">
    <property type="term" value="C:cytoplasm"/>
    <property type="evidence" value="ECO:0007669"/>
    <property type="project" value="TreeGrafter"/>
</dbReference>
<evidence type="ECO:0000259" key="11">
    <source>
        <dbReference type="Pfam" id="PF13271"/>
    </source>
</evidence>
<evidence type="ECO:0000256" key="8">
    <source>
        <dbReference type="ARBA" id="ARBA00023175"/>
    </source>
</evidence>
<dbReference type="SUPFAM" id="SSF52540">
    <property type="entry name" value="P-loop containing nucleoside triphosphate hydrolases"/>
    <property type="match status" value="1"/>
</dbReference>
<dbReference type="PANTHER" id="PTHR45783">
    <property type="entry name" value="KINESIN LIGHT CHAIN"/>
    <property type="match status" value="1"/>
</dbReference>
<keyword evidence="3" id="KW-0963">Cytoplasm</keyword>
<dbReference type="AlphaFoldDB" id="A0A2S8GRA7"/>
<dbReference type="GO" id="GO:0019894">
    <property type="term" value="F:kinesin binding"/>
    <property type="evidence" value="ECO:0007669"/>
    <property type="project" value="TreeGrafter"/>
</dbReference>
<proteinExistence type="inferred from homology"/>
<dbReference type="PROSITE" id="PS50005">
    <property type="entry name" value="TPR"/>
    <property type="match status" value="1"/>
</dbReference>
<evidence type="ECO:0000256" key="9">
    <source>
        <dbReference type="ARBA" id="ARBA00023212"/>
    </source>
</evidence>
<accession>A0A2S8GRA7</accession>
<reference evidence="13 14" key="1">
    <citation type="submission" date="2018-02" db="EMBL/GenBank/DDBJ databases">
        <title>Comparative genomes isolates from brazilian mangrove.</title>
        <authorList>
            <person name="Araujo J.E."/>
            <person name="Taketani R.G."/>
            <person name="Silva M.C.P."/>
            <person name="Loureco M.V."/>
            <person name="Andreote F.D."/>
        </authorList>
    </citation>
    <scope>NUCLEOTIDE SEQUENCE [LARGE SCALE GENOMIC DNA]</scope>
    <source>
        <strain evidence="13 14">Nap-Phe MGV</strain>
    </source>
</reference>
<evidence type="ECO:0000256" key="6">
    <source>
        <dbReference type="ARBA" id="ARBA00022803"/>
    </source>
</evidence>
<dbReference type="InterPro" id="IPR019734">
    <property type="entry name" value="TPR_rpt"/>
</dbReference>
<dbReference type="Pfam" id="PF13271">
    <property type="entry name" value="DUF4062"/>
    <property type="match status" value="1"/>
</dbReference>
<evidence type="ECO:0000256" key="2">
    <source>
        <dbReference type="ARBA" id="ARBA00009622"/>
    </source>
</evidence>
<dbReference type="InterPro" id="IPR027417">
    <property type="entry name" value="P-loop_NTPase"/>
</dbReference>
<dbReference type="InterPro" id="IPR002151">
    <property type="entry name" value="Kinesin_light"/>
</dbReference>
<dbReference type="GO" id="GO:0007018">
    <property type="term" value="P:microtubule-based movement"/>
    <property type="evidence" value="ECO:0007669"/>
    <property type="project" value="TreeGrafter"/>
</dbReference>
<dbReference type="Gene3D" id="1.25.40.10">
    <property type="entry name" value="Tetratricopeptide repeat domain"/>
    <property type="match status" value="3"/>
</dbReference>
<comment type="similarity">
    <text evidence="2">Belongs to the kinesin light chain family.</text>
</comment>
<evidence type="ECO:0000256" key="1">
    <source>
        <dbReference type="ARBA" id="ARBA00004245"/>
    </source>
</evidence>
<dbReference type="EMBL" id="PUHZ01000006">
    <property type="protein sequence ID" value="PQO46967.1"/>
    <property type="molecule type" value="Genomic_DNA"/>
</dbReference>
<dbReference type="GO" id="GO:0005871">
    <property type="term" value="C:kinesin complex"/>
    <property type="evidence" value="ECO:0007669"/>
    <property type="project" value="InterPro"/>
</dbReference>
<organism evidence="13 14">
    <name type="scientific">Blastopirellula marina</name>
    <dbReference type="NCBI Taxonomy" id="124"/>
    <lineage>
        <taxon>Bacteria</taxon>
        <taxon>Pseudomonadati</taxon>
        <taxon>Planctomycetota</taxon>
        <taxon>Planctomycetia</taxon>
        <taxon>Pirellulales</taxon>
        <taxon>Pirellulaceae</taxon>
        <taxon>Blastopirellula</taxon>
    </lineage>
</organism>
<protein>
    <submittedName>
        <fullName evidence="13">Tetratricopeptide repeat protein</fullName>
    </submittedName>
</protein>
<dbReference type="PANTHER" id="PTHR45783:SF3">
    <property type="entry name" value="KINESIN LIGHT CHAIN"/>
    <property type="match status" value="1"/>
</dbReference>
<keyword evidence="7" id="KW-0175">Coiled coil</keyword>